<sequence length="55" mass="6540">MFSKPNILRRHKDWVMKLEDRGAWSKMQLDLLIRSRLALHKGGSSVRCWDDWISA</sequence>
<feature type="non-terminal residue" evidence="1">
    <location>
        <position position="55"/>
    </location>
</feature>
<protein>
    <submittedName>
        <fullName evidence="1">Uncharacterized protein</fullName>
    </submittedName>
</protein>
<keyword evidence="2" id="KW-1185">Reference proteome</keyword>
<reference evidence="2" key="2">
    <citation type="submission" date="2015-01" db="EMBL/GenBank/DDBJ databases">
        <title>Evolutionary Origins and Diversification of the Mycorrhizal Mutualists.</title>
        <authorList>
            <consortium name="DOE Joint Genome Institute"/>
            <consortium name="Mycorrhizal Genomics Consortium"/>
            <person name="Kohler A."/>
            <person name="Kuo A."/>
            <person name="Nagy L.G."/>
            <person name="Floudas D."/>
            <person name="Copeland A."/>
            <person name="Barry K.W."/>
            <person name="Cichocki N."/>
            <person name="Veneault-Fourrey C."/>
            <person name="LaButti K."/>
            <person name="Lindquist E.A."/>
            <person name="Lipzen A."/>
            <person name="Lundell T."/>
            <person name="Morin E."/>
            <person name="Murat C."/>
            <person name="Riley R."/>
            <person name="Ohm R."/>
            <person name="Sun H."/>
            <person name="Tunlid A."/>
            <person name="Henrissat B."/>
            <person name="Grigoriev I.V."/>
            <person name="Hibbett D.S."/>
            <person name="Martin F."/>
        </authorList>
    </citation>
    <scope>NUCLEOTIDE SEQUENCE [LARGE SCALE GENOMIC DNA]</scope>
    <source>
        <strain evidence="2">441</strain>
    </source>
</reference>
<gene>
    <name evidence="1" type="ORF">PISMIDRAFT_676925</name>
</gene>
<reference evidence="1 2" key="1">
    <citation type="submission" date="2014-04" db="EMBL/GenBank/DDBJ databases">
        <authorList>
            <consortium name="DOE Joint Genome Institute"/>
            <person name="Kuo A."/>
            <person name="Kohler A."/>
            <person name="Costa M.D."/>
            <person name="Nagy L.G."/>
            <person name="Floudas D."/>
            <person name="Copeland A."/>
            <person name="Barry K.W."/>
            <person name="Cichocki N."/>
            <person name="Veneault-Fourrey C."/>
            <person name="LaButti K."/>
            <person name="Lindquist E.A."/>
            <person name="Lipzen A."/>
            <person name="Lundell T."/>
            <person name="Morin E."/>
            <person name="Murat C."/>
            <person name="Sun H."/>
            <person name="Tunlid A."/>
            <person name="Henrissat B."/>
            <person name="Grigoriev I.V."/>
            <person name="Hibbett D.S."/>
            <person name="Martin F."/>
            <person name="Nordberg H.P."/>
            <person name="Cantor M.N."/>
            <person name="Hua S.X."/>
        </authorList>
    </citation>
    <scope>NUCLEOTIDE SEQUENCE [LARGE SCALE GENOMIC DNA]</scope>
    <source>
        <strain evidence="1 2">441</strain>
    </source>
</reference>
<organism evidence="1 2">
    <name type="scientific">Pisolithus microcarpus 441</name>
    <dbReference type="NCBI Taxonomy" id="765257"/>
    <lineage>
        <taxon>Eukaryota</taxon>
        <taxon>Fungi</taxon>
        <taxon>Dikarya</taxon>
        <taxon>Basidiomycota</taxon>
        <taxon>Agaricomycotina</taxon>
        <taxon>Agaricomycetes</taxon>
        <taxon>Agaricomycetidae</taxon>
        <taxon>Boletales</taxon>
        <taxon>Sclerodermatineae</taxon>
        <taxon>Pisolithaceae</taxon>
        <taxon>Pisolithus</taxon>
    </lineage>
</organism>
<name>A0A0C9Z8K5_9AGAM</name>
<dbReference type="AlphaFoldDB" id="A0A0C9Z8K5"/>
<dbReference type="HOGENOM" id="CLU_3038048_0_0_1"/>
<dbReference type="EMBL" id="KN833706">
    <property type="protein sequence ID" value="KIK25641.1"/>
    <property type="molecule type" value="Genomic_DNA"/>
</dbReference>
<proteinExistence type="predicted"/>
<dbReference type="Proteomes" id="UP000054018">
    <property type="component" value="Unassembled WGS sequence"/>
</dbReference>
<accession>A0A0C9Z8K5</accession>
<evidence type="ECO:0000313" key="1">
    <source>
        <dbReference type="EMBL" id="KIK25641.1"/>
    </source>
</evidence>
<evidence type="ECO:0000313" key="2">
    <source>
        <dbReference type="Proteomes" id="UP000054018"/>
    </source>
</evidence>